<dbReference type="InterPro" id="IPR000182">
    <property type="entry name" value="GNAT_dom"/>
</dbReference>
<feature type="domain" description="N-acetyltransferase" evidence="1">
    <location>
        <begin position="1"/>
        <end position="142"/>
    </location>
</feature>
<accession>A0A644ZQ73</accession>
<protein>
    <recommendedName>
        <fullName evidence="1">N-acetyltransferase domain-containing protein</fullName>
    </recommendedName>
</protein>
<dbReference type="GO" id="GO:0016747">
    <property type="term" value="F:acyltransferase activity, transferring groups other than amino-acyl groups"/>
    <property type="evidence" value="ECO:0007669"/>
    <property type="project" value="InterPro"/>
</dbReference>
<gene>
    <name evidence="2" type="ORF">SDC9_89674</name>
</gene>
<dbReference type="SUPFAM" id="SSF55729">
    <property type="entry name" value="Acyl-CoA N-acyltransferases (Nat)"/>
    <property type="match status" value="1"/>
</dbReference>
<dbReference type="AlphaFoldDB" id="A0A644ZQ73"/>
<proteinExistence type="predicted"/>
<reference evidence="2" key="1">
    <citation type="submission" date="2019-08" db="EMBL/GenBank/DDBJ databases">
        <authorList>
            <person name="Kucharzyk K."/>
            <person name="Murdoch R.W."/>
            <person name="Higgins S."/>
            <person name="Loffler F."/>
        </authorList>
    </citation>
    <scope>NUCLEOTIDE SEQUENCE</scope>
</reference>
<dbReference type="PANTHER" id="PTHR43451:SF1">
    <property type="entry name" value="ACETYLTRANSFERASE"/>
    <property type="match status" value="1"/>
</dbReference>
<dbReference type="InterPro" id="IPR016181">
    <property type="entry name" value="Acyl_CoA_acyltransferase"/>
</dbReference>
<name>A0A644ZQ73_9ZZZZ</name>
<dbReference type="Gene3D" id="3.40.630.30">
    <property type="match status" value="1"/>
</dbReference>
<dbReference type="CDD" id="cd04301">
    <property type="entry name" value="NAT_SF"/>
    <property type="match status" value="1"/>
</dbReference>
<sequence length="196" mass="22508">MEIRELAKEEYSAALDLAWEVFGVFEAPDYAPQGAQAFYASIHDPDFLAQLRIYGAFDGDALIGILATRSGGTHIALFFVRGAYHRQGVGKQLFFRACRENPTGQMTVNSSPYAVEVYRRLGFCETDTEQTTDGIRYTPMLCVTRRSDCPCKRTRCERHGDCVACREHHKQDKKNPVYCRRPTREEKRQRRRLDSE</sequence>
<comment type="caution">
    <text evidence="2">The sequence shown here is derived from an EMBL/GenBank/DDBJ whole genome shotgun (WGS) entry which is preliminary data.</text>
</comment>
<organism evidence="2">
    <name type="scientific">bioreactor metagenome</name>
    <dbReference type="NCBI Taxonomy" id="1076179"/>
    <lineage>
        <taxon>unclassified sequences</taxon>
        <taxon>metagenomes</taxon>
        <taxon>ecological metagenomes</taxon>
    </lineage>
</organism>
<evidence type="ECO:0000259" key="1">
    <source>
        <dbReference type="PROSITE" id="PS51186"/>
    </source>
</evidence>
<dbReference type="PANTHER" id="PTHR43451">
    <property type="entry name" value="ACETYLTRANSFERASE (GNAT) FAMILY PROTEIN"/>
    <property type="match status" value="1"/>
</dbReference>
<evidence type="ECO:0000313" key="2">
    <source>
        <dbReference type="EMBL" id="MPM43002.1"/>
    </source>
</evidence>
<dbReference type="PROSITE" id="PS51186">
    <property type="entry name" value="GNAT"/>
    <property type="match status" value="1"/>
</dbReference>
<dbReference type="Pfam" id="PF13673">
    <property type="entry name" value="Acetyltransf_10"/>
    <property type="match status" value="1"/>
</dbReference>
<dbReference type="InterPro" id="IPR052564">
    <property type="entry name" value="N-acetyltrans/Recomb-assoc"/>
</dbReference>
<dbReference type="EMBL" id="VSSQ01009938">
    <property type="protein sequence ID" value="MPM43002.1"/>
    <property type="molecule type" value="Genomic_DNA"/>
</dbReference>